<dbReference type="Proteomes" id="UP001362999">
    <property type="component" value="Unassembled WGS sequence"/>
</dbReference>
<gene>
    <name evidence="1" type="ORF">R3P38DRAFT_3287096</name>
</gene>
<name>A0AAW0A2D6_9AGAR</name>
<evidence type="ECO:0000313" key="2">
    <source>
        <dbReference type="Proteomes" id="UP001362999"/>
    </source>
</evidence>
<reference evidence="1 2" key="1">
    <citation type="journal article" date="2024" name="J Genomics">
        <title>Draft genome sequencing and assembly of Favolaschia claudopus CIRM-BRFM 2984 isolated from oak limbs.</title>
        <authorList>
            <person name="Navarro D."/>
            <person name="Drula E."/>
            <person name="Chaduli D."/>
            <person name="Cazenave R."/>
            <person name="Ahrendt S."/>
            <person name="Wang J."/>
            <person name="Lipzen A."/>
            <person name="Daum C."/>
            <person name="Barry K."/>
            <person name="Grigoriev I.V."/>
            <person name="Favel A."/>
            <person name="Rosso M.N."/>
            <person name="Martin F."/>
        </authorList>
    </citation>
    <scope>NUCLEOTIDE SEQUENCE [LARGE SCALE GENOMIC DNA]</scope>
    <source>
        <strain evidence="1 2">CIRM-BRFM 2984</strain>
    </source>
</reference>
<evidence type="ECO:0000313" key="1">
    <source>
        <dbReference type="EMBL" id="KAK6997099.1"/>
    </source>
</evidence>
<accession>A0AAW0A2D6</accession>
<organism evidence="1 2">
    <name type="scientific">Favolaschia claudopus</name>
    <dbReference type="NCBI Taxonomy" id="2862362"/>
    <lineage>
        <taxon>Eukaryota</taxon>
        <taxon>Fungi</taxon>
        <taxon>Dikarya</taxon>
        <taxon>Basidiomycota</taxon>
        <taxon>Agaricomycotina</taxon>
        <taxon>Agaricomycetes</taxon>
        <taxon>Agaricomycetidae</taxon>
        <taxon>Agaricales</taxon>
        <taxon>Marasmiineae</taxon>
        <taxon>Mycenaceae</taxon>
        <taxon>Favolaschia</taxon>
    </lineage>
</organism>
<sequence length="155" mass="17191">MSGLWAVLEMGKPEKNAFTGSLRCLTIATYLLRRDSAGESLCREKLSAFVKMRLFAYEARALGPFVSRRDFVLIQLRDDCAVCTPFLFSSPDDAHVNFRLDESMDMCFLSSRICLVAACTFRTRATACAPLTLSLTKSSIVHAQVTDFQPSDGDS</sequence>
<comment type="caution">
    <text evidence="1">The sequence shown here is derived from an EMBL/GenBank/DDBJ whole genome shotgun (WGS) entry which is preliminary data.</text>
</comment>
<protein>
    <submittedName>
        <fullName evidence="1">Uncharacterized protein</fullName>
    </submittedName>
</protein>
<dbReference type="AlphaFoldDB" id="A0AAW0A2D6"/>
<proteinExistence type="predicted"/>
<dbReference type="EMBL" id="JAWWNJ010000094">
    <property type="protein sequence ID" value="KAK6997099.1"/>
    <property type="molecule type" value="Genomic_DNA"/>
</dbReference>
<keyword evidence="2" id="KW-1185">Reference proteome</keyword>